<protein>
    <submittedName>
        <fullName evidence="2">Uncharacterized protein</fullName>
    </submittedName>
</protein>
<dbReference type="EMBL" id="AP002485">
    <property type="protein sequence ID" value="BAD24980.1"/>
    <property type="molecule type" value="Genomic_DNA"/>
</dbReference>
<evidence type="ECO:0000313" key="3">
    <source>
        <dbReference type="Proteomes" id="UP000000763"/>
    </source>
</evidence>
<reference evidence="3" key="2">
    <citation type="journal article" date="2008" name="Nucleic Acids Res.">
        <title>The rice annotation project database (RAP-DB): 2008 update.</title>
        <authorList>
            <consortium name="The rice annotation project (RAP)"/>
        </authorList>
    </citation>
    <scope>GENOME REANNOTATION</scope>
    <source>
        <strain evidence="3">cv. Nipponbare</strain>
    </source>
</reference>
<dbReference type="AlphaFoldDB" id="Q6H8G9"/>
<evidence type="ECO:0000256" key="1">
    <source>
        <dbReference type="SAM" id="MobiDB-lite"/>
    </source>
</evidence>
<evidence type="ECO:0000313" key="2">
    <source>
        <dbReference type="EMBL" id="BAD24980.1"/>
    </source>
</evidence>
<proteinExistence type="predicted"/>
<feature type="region of interest" description="Disordered" evidence="1">
    <location>
        <begin position="39"/>
        <end position="60"/>
    </location>
</feature>
<dbReference type="Proteomes" id="UP000000763">
    <property type="component" value="Chromosome 2"/>
</dbReference>
<sequence>MSSSALAPVLDPAFPPVIGAASDLGWLVSTCPLSPPPPPCLLRPDYSADQTSGAKVEGPN</sequence>
<reference evidence="3" key="1">
    <citation type="journal article" date="2005" name="Nature">
        <title>The map-based sequence of the rice genome.</title>
        <authorList>
            <consortium name="International rice genome sequencing project (IRGSP)"/>
            <person name="Matsumoto T."/>
            <person name="Wu J."/>
            <person name="Kanamori H."/>
            <person name="Katayose Y."/>
            <person name="Fujisawa M."/>
            <person name="Namiki N."/>
            <person name="Mizuno H."/>
            <person name="Yamamoto K."/>
            <person name="Antonio B.A."/>
            <person name="Baba T."/>
            <person name="Sakata K."/>
            <person name="Nagamura Y."/>
            <person name="Aoki H."/>
            <person name="Arikawa K."/>
            <person name="Arita K."/>
            <person name="Bito T."/>
            <person name="Chiden Y."/>
            <person name="Fujitsuka N."/>
            <person name="Fukunaka R."/>
            <person name="Hamada M."/>
            <person name="Harada C."/>
            <person name="Hayashi A."/>
            <person name="Hijishita S."/>
            <person name="Honda M."/>
            <person name="Hosokawa S."/>
            <person name="Ichikawa Y."/>
            <person name="Idonuma A."/>
            <person name="Iijima M."/>
            <person name="Ikeda M."/>
            <person name="Ikeno M."/>
            <person name="Ito K."/>
            <person name="Ito S."/>
            <person name="Ito T."/>
            <person name="Ito Y."/>
            <person name="Ito Y."/>
            <person name="Iwabuchi A."/>
            <person name="Kamiya K."/>
            <person name="Karasawa W."/>
            <person name="Kurita K."/>
            <person name="Katagiri S."/>
            <person name="Kikuta A."/>
            <person name="Kobayashi H."/>
            <person name="Kobayashi N."/>
            <person name="Machita K."/>
            <person name="Maehara T."/>
            <person name="Masukawa M."/>
            <person name="Mizubayashi T."/>
            <person name="Mukai Y."/>
            <person name="Nagasaki H."/>
            <person name="Nagata Y."/>
            <person name="Naito S."/>
            <person name="Nakashima M."/>
            <person name="Nakama Y."/>
            <person name="Nakamichi Y."/>
            <person name="Nakamura M."/>
            <person name="Meguro A."/>
            <person name="Negishi M."/>
            <person name="Ohta I."/>
            <person name="Ohta T."/>
            <person name="Okamoto M."/>
            <person name="Ono N."/>
            <person name="Saji S."/>
            <person name="Sakaguchi M."/>
            <person name="Sakai K."/>
            <person name="Shibata M."/>
            <person name="Shimokawa T."/>
            <person name="Song J."/>
            <person name="Takazaki Y."/>
            <person name="Terasawa K."/>
            <person name="Tsugane M."/>
            <person name="Tsuji K."/>
            <person name="Ueda S."/>
            <person name="Waki K."/>
            <person name="Yamagata H."/>
            <person name="Yamamoto M."/>
            <person name="Yamamoto S."/>
            <person name="Yamane H."/>
            <person name="Yoshiki S."/>
            <person name="Yoshihara R."/>
            <person name="Yukawa K."/>
            <person name="Zhong H."/>
            <person name="Yano M."/>
            <person name="Yuan Q."/>
            <person name="Ouyang S."/>
            <person name="Liu J."/>
            <person name="Jones K.M."/>
            <person name="Gansberger K."/>
            <person name="Moffat K."/>
            <person name="Hill J."/>
            <person name="Bera J."/>
            <person name="Fadrosh D."/>
            <person name="Jin S."/>
            <person name="Johri S."/>
            <person name="Kim M."/>
            <person name="Overton L."/>
            <person name="Reardon M."/>
            <person name="Tsitrin T."/>
            <person name="Vuong H."/>
            <person name="Weaver B."/>
            <person name="Ciecko A."/>
            <person name="Tallon L."/>
            <person name="Jackson J."/>
            <person name="Pai G."/>
            <person name="Aken S.V."/>
            <person name="Utterback T."/>
            <person name="Reidmuller S."/>
            <person name="Feldblyum T."/>
            <person name="Hsiao J."/>
            <person name="Zismann V."/>
            <person name="Iobst S."/>
            <person name="de Vazeille A.R."/>
            <person name="Buell C.R."/>
            <person name="Ying K."/>
            <person name="Li Y."/>
            <person name="Lu T."/>
            <person name="Huang Y."/>
            <person name="Zhao Q."/>
            <person name="Feng Q."/>
            <person name="Zhang L."/>
            <person name="Zhu J."/>
            <person name="Weng Q."/>
            <person name="Mu J."/>
            <person name="Lu Y."/>
            <person name="Fan D."/>
            <person name="Liu Y."/>
            <person name="Guan J."/>
            <person name="Zhang Y."/>
            <person name="Yu S."/>
            <person name="Liu X."/>
            <person name="Zhang Y."/>
            <person name="Hong G."/>
            <person name="Han B."/>
            <person name="Choisne N."/>
            <person name="Demange N."/>
            <person name="Orjeda G."/>
            <person name="Samain S."/>
            <person name="Cattolico L."/>
            <person name="Pelletier E."/>
            <person name="Couloux A."/>
            <person name="Segurens B."/>
            <person name="Wincker P."/>
            <person name="D'Hont A."/>
            <person name="Scarpelli C."/>
            <person name="Weissenbach J."/>
            <person name="Salanoubat M."/>
            <person name="Quetier F."/>
            <person name="Yu Y."/>
            <person name="Kim H.R."/>
            <person name="Rambo T."/>
            <person name="Currie J."/>
            <person name="Collura K."/>
            <person name="Luo M."/>
            <person name="Yang T."/>
            <person name="Ammiraju J.S.S."/>
            <person name="Engler F."/>
            <person name="Soderlund C."/>
            <person name="Wing R.A."/>
            <person name="Palmer L.E."/>
            <person name="de la Bastide M."/>
            <person name="Spiegel L."/>
            <person name="Nascimento L."/>
            <person name="Zutavern T."/>
            <person name="O'Shaughnessy A."/>
            <person name="Dike S."/>
            <person name="Dedhia N."/>
            <person name="Preston R."/>
            <person name="Balija V."/>
            <person name="McCombie W.R."/>
            <person name="Chow T."/>
            <person name="Chen H."/>
            <person name="Chung M."/>
            <person name="Chen C."/>
            <person name="Shaw J."/>
            <person name="Wu H."/>
            <person name="Hsiao K."/>
            <person name="Chao Y."/>
            <person name="Chu M."/>
            <person name="Cheng C."/>
            <person name="Hour A."/>
            <person name="Lee P."/>
            <person name="Lin S."/>
            <person name="Lin Y."/>
            <person name="Liou J."/>
            <person name="Liu S."/>
            <person name="Hsing Y."/>
            <person name="Raghuvanshi S."/>
            <person name="Mohanty A."/>
            <person name="Bharti A.K."/>
            <person name="Gaur A."/>
            <person name="Gupta V."/>
            <person name="Kumar D."/>
            <person name="Ravi V."/>
            <person name="Vij S."/>
            <person name="Kapur A."/>
            <person name="Khurana P."/>
            <person name="Khurana P."/>
            <person name="Khurana J.P."/>
            <person name="Tyagi A.K."/>
            <person name="Gaikwad K."/>
            <person name="Singh A."/>
            <person name="Dalal V."/>
            <person name="Srivastava S."/>
            <person name="Dixit A."/>
            <person name="Pal A.K."/>
            <person name="Ghazi I.A."/>
            <person name="Yadav M."/>
            <person name="Pandit A."/>
            <person name="Bhargava A."/>
            <person name="Sureshbabu K."/>
            <person name="Batra K."/>
            <person name="Sharma T.R."/>
            <person name="Mohapatra T."/>
            <person name="Singh N.K."/>
            <person name="Messing J."/>
            <person name="Nelson A.B."/>
            <person name="Fuks G."/>
            <person name="Kavchok S."/>
            <person name="Keizer G."/>
            <person name="Linton E."/>
            <person name="Llaca V."/>
            <person name="Song R."/>
            <person name="Tanyolac B."/>
            <person name="Young S."/>
            <person name="Ho-Il K."/>
            <person name="Hahn J.H."/>
            <person name="Sangsakoo G."/>
            <person name="Vanavichit A."/>
            <person name="de Mattos Luiz.A.T."/>
            <person name="Zimmer P.D."/>
            <person name="Malone G."/>
            <person name="Dellagostin O."/>
            <person name="de Oliveira A.C."/>
            <person name="Bevan M."/>
            <person name="Bancroft I."/>
            <person name="Minx P."/>
            <person name="Cordum H."/>
            <person name="Wilson R."/>
            <person name="Cheng Z."/>
            <person name="Jin W."/>
            <person name="Jiang J."/>
            <person name="Leong S.A."/>
            <person name="Iwama H."/>
            <person name="Gojobori T."/>
            <person name="Itoh T."/>
            <person name="Niimura Y."/>
            <person name="Fujii Y."/>
            <person name="Habara T."/>
            <person name="Sakai H."/>
            <person name="Sato Y."/>
            <person name="Wilson G."/>
            <person name="Kumar K."/>
            <person name="McCouch S."/>
            <person name="Juretic N."/>
            <person name="Hoen D."/>
            <person name="Wright S."/>
            <person name="Bruskiewich R."/>
            <person name="Bureau T."/>
            <person name="Miyao A."/>
            <person name="Hirochika H."/>
            <person name="Nishikawa T."/>
            <person name="Kadowaki K."/>
            <person name="Sugiura M."/>
            <person name="Burr B."/>
            <person name="Sasaki T."/>
        </authorList>
    </citation>
    <scope>NUCLEOTIDE SEQUENCE [LARGE SCALE GENOMIC DNA]</scope>
    <source>
        <strain evidence="3">cv. Nipponbare</strain>
    </source>
</reference>
<gene>
    <name evidence="2" type="primary">P0491E01.25</name>
</gene>
<name>Q6H8G9_ORYSJ</name>
<organism evidence="2 3">
    <name type="scientific">Oryza sativa subsp. japonica</name>
    <name type="common">Rice</name>
    <dbReference type="NCBI Taxonomy" id="39947"/>
    <lineage>
        <taxon>Eukaryota</taxon>
        <taxon>Viridiplantae</taxon>
        <taxon>Streptophyta</taxon>
        <taxon>Embryophyta</taxon>
        <taxon>Tracheophyta</taxon>
        <taxon>Spermatophyta</taxon>
        <taxon>Magnoliopsida</taxon>
        <taxon>Liliopsida</taxon>
        <taxon>Poales</taxon>
        <taxon>Poaceae</taxon>
        <taxon>BOP clade</taxon>
        <taxon>Oryzoideae</taxon>
        <taxon>Oryzeae</taxon>
        <taxon>Oryzinae</taxon>
        <taxon>Oryza</taxon>
        <taxon>Oryza sativa</taxon>
    </lineage>
</organism>
<accession>Q6H8G9</accession>